<name>A0A1A9QFY7_9MOLU</name>
<organism evidence="1 2">
    <name type="scientific">Candidatus Mycoplasma haematobovis</name>
    <dbReference type="NCBI Taxonomy" id="432608"/>
    <lineage>
        <taxon>Bacteria</taxon>
        <taxon>Bacillati</taxon>
        <taxon>Mycoplasmatota</taxon>
        <taxon>Mollicutes</taxon>
        <taxon>Mycoplasmataceae</taxon>
        <taxon>Mycoplasma</taxon>
    </lineage>
</organism>
<reference evidence="2" key="1">
    <citation type="submission" date="2016-04" db="EMBL/GenBank/DDBJ databases">
        <authorList>
            <person name="Quiroz-Castaneda R.E."/>
            <person name="Martinez-Ocampo F."/>
        </authorList>
    </citation>
    <scope>NUCLEOTIDE SEQUENCE [LARGE SCALE GENOMIC DNA]</scope>
    <source>
        <strain evidence="2">INIFAP01</strain>
    </source>
</reference>
<dbReference type="PROSITE" id="PS51257">
    <property type="entry name" value="PROKAR_LIPOPROTEIN"/>
    <property type="match status" value="1"/>
</dbReference>
<gene>
    <name evidence="1" type="ORF">A6V39_00950</name>
</gene>
<accession>A0A1A9QFY7</accession>
<dbReference type="STRING" id="432608.A6V39_00950"/>
<keyword evidence="2" id="KW-1185">Reference proteome</keyword>
<protein>
    <recommendedName>
        <fullName evidence="3">Lipoprotein</fullName>
    </recommendedName>
</protein>
<evidence type="ECO:0008006" key="3">
    <source>
        <dbReference type="Google" id="ProtNLM"/>
    </source>
</evidence>
<evidence type="ECO:0000313" key="1">
    <source>
        <dbReference type="EMBL" id="OAL10620.1"/>
    </source>
</evidence>
<comment type="caution">
    <text evidence="1">The sequence shown here is derived from an EMBL/GenBank/DDBJ whole genome shotgun (WGS) entry which is preliminary data.</text>
</comment>
<dbReference type="AlphaFoldDB" id="A0A1A9QFY7"/>
<proteinExistence type="predicted"/>
<dbReference type="Proteomes" id="UP000077623">
    <property type="component" value="Unassembled WGS sequence"/>
</dbReference>
<dbReference type="EMBL" id="LWUJ01000010">
    <property type="protein sequence ID" value="OAL10620.1"/>
    <property type="molecule type" value="Genomic_DNA"/>
</dbReference>
<evidence type="ECO:0000313" key="2">
    <source>
        <dbReference type="Proteomes" id="UP000077623"/>
    </source>
</evidence>
<sequence>MTLKGARIVRNMLLIGGTTSTISFACSLAKSRSNLPHLDYQAYEVGKNIKTIGSIDNIEDFEANKGCKFFFYPKGTGRFDQKEIKDARGFSKGTNDSAIISKAEENKSKCAKNSFVYIEIP</sequence>